<keyword evidence="5" id="KW-0378">Hydrolase</keyword>
<dbReference type="SUPFAM" id="SSF55545">
    <property type="entry name" value="beta-N-acetylhexosaminidase-like domain"/>
    <property type="match status" value="1"/>
</dbReference>
<feature type="domain" description="Glycoside hydrolase family 20 catalytic" evidence="10">
    <location>
        <begin position="179"/>
        <end position="580"/>
    </location>
</feature>
<evidence type="ECO:0000259" key="10">
    <source>
        <dbReference type="Pfam" id="PF00728"/>
    </source>
</evidence>
<dbReference type="InterPro" id="IPR015883">
    <property type="entry name" value="Glyco_hydro_20_cat"/>
</dbReference>
<dbReference type="Gene3D" id="3.20.20.80">
    <property type="entry name" value="Glycosidases"/>
    <property type="match status" value="1"/>
</dbReference>
<reference evidence="12 13" key="1">
    <citation type="journal article" date="2019" name="Sci. Rep.">
        <title>Comparative genomics of chytrid fungi reveal insights into the obligate biotrophic and pathogenic lifestyle of Synchytrium endobioticum.</title>
        <authorList>
            <person name="van de Vossenberg B.T.L.H."/>
            <person name="Warris S."/>
            <person name="Nguyen H.D.T."/>
            <person name="van Gent-Pelzer M.P.E."/>
            <person name="Joly D.L."/>
            <person name="van de Geest H.C."/>
            <person name="Bonants P.J.M."/>
            <person name="Smith D.S."/>
            <person name="Levesque C.A."/>
            <person name="van der Lee T.A.J."/>
        </authorList>
    </citation>
    <scope>NUCLEOTIDE SEQUENCE [LARGE SCALE GENOMIC DNA]</scope>
    <source>
        <strain evidence="12 13">CBS 675.73</strain>
    </source>
</reference>
<comment type="similarity">
    <text evidence="2">Belongs to the glycosyl hydrolase 20 family.</text>
</comment>
<dbReference type="InterPro" id="IPR029019">
    <property type="entry name" value="HEX_eukaryotic_N"/>
</dbReference>
<dbReference type="GO" id="GO:0016020">
    <property type="term" value="C:membrane"/>
    <property type="evidence" value="ECO:0007669"/>
    <property type="project" value="TreeGrafter"/>
</dbReference>
<evidence type="ECO:0000259" key="11">
    <source>
        <dbReference type="Pfam" id="PF14845"/>
    </source>
</evidence>
<keyword evidence="7" id="KW-0326">Glycosidase</keyword>
<keyword evidence="13" id="KW-1185">Reference proteome</keyword>
<dbReference type="GO" id="GO:0030203">
    <property type="term" value="P:glycosaminoglycan metabolic process"/>
    <property type="evidence" value="ECO:0007669"/>
    <property type="project" value="TreeGrafter"/>
</dbReference>
<evidence type="ECO:0000256" key="2">
    <source>
        <dbReference type="ARBA" id="ARBA00006285"/>
    </source>
</evidence>
<dbReference type="PRINTS" id="PR00738">
    <property type="entry name" value="GLHYDRLASE20"/>
</dbReference>
<proteinExistence type="inferred from homology"/>
<feature type="active site" description="Proton donor" evidence="8">
    <location>
        <position position="373"/>
    </location>
</feature>
<dbReference type="Gene3D" id="3.30.379.10">
    <property type="entry name" value="Chitobiase/beta-hexosaminidase domain 2-like"/>
    <property type="match status" value="1"/>
</dbReference>
<evidence type="ECO:0000256" key="1">
    <source>
        <dbReference type="ARBA" id="ARBA00001231"/>
    </source>
</evidence>
<dbReference type="Pfam" id="PF00728">
    <property type="entry name" value="Glyco_hydro_20"/>
    <property type="match status" value="1"/>
</dbReference>
<evidence type="ECO:0000256" key="7">
    <source>
        <dbReference type="ARBA" id="ARBA00023295"/>
    </source>
</evidence>
<dbReference type="STRING" id="246404.A0A507FN76"/>
<protein>
    <recommendedName>
        <fullName evidence="3">beta-N-acetylhexosaminidase</fullName>
        <ecNumber evidence="3">3.2.1.52</ecNumber>
    </recommendedName>
</protein>
<dbReference type="InterPro" id="IPR029018">
    <property type="entry name" value="Hex-like_dom2"/>
</dbReference>
<dbReference type="Pfam" id="PF14845">
    <property type="entry name" value="Glycohydro_20b2"/>
    <property type="match status" value="1"/>
</dbReference>
<keyword evidence="6" id="KW-0325">Glycoprotein</keyword>
<dbReference type="EC" id="3.2.1.52" evidence="3"/>
<organism evidence="12 13">
    <name type="scientific">Chytriomyces confervae</name>
    <dbReference type="NCBI Taxonomy" id="246404"/>
    <lineage>
        <taxon>Eukaryota</taxon>
        <taxon>Fungi</taxon>
        <taxon>Fungi incertae sedis</taxon>
        <taxon>Chytridiomycota</taxon>
        <taxon>Chytridiomycota incertae sedis</taxon>
        <taxon>Chytridiomycetes</taxon>
        <taxon>Chytridiales</taxon>
        <taxon>Chytriomycetaceae</taxon>
        <taxon>Chytriomyces</taxon>
    </lineage>
</organism>
<dbReference type="InterPro" id="IPR017853">
    <property type="entry name" value="GH"/>
</dbReference>
<feature type="domain" description="Beta-hexosaminidase eukaryotic type N-terminal" evidence="11">
    <location>
        <begin position="25"/>
        <end position="161"/>
    </location>
</feature>
<evidence type="ECO:0000313" key="13">
    <source>
        <dbReference type="Proteomes" id="UP000320333"/>
    </source>
</evidence>
<sequence length="689" mass="76890">MQLTVVLAAATLATAVAARPAAHYVWPAPSSLKDKEATVSIKSWSDADASCSGLNVDAFLNSYKAKTGKDLPRSDIVAPSPTQVYVPNPASCSPVAPKAKRSTDAPVDFKLSCAFKTKVAKAFDLDGVDESYDLEVSETGAVITAATDVGAKYALQTLSQLITKDGNVVLASIHDSPAYPYRGVMLDTSRNFFTVSDIKRTIDGLAASKLNVFHWHIYDSQSFPIKWDTYPQLDSVKFKNADGSLKQYTKEDIQDVVAYAFARGVRVIPEFELPSHNAVFAAIDSKLVSALNHSPWDCTSGFPYCNAMPANTSIGTDNWSSSVWWGRQLCNQPPCGQLDIVNHLDEAIDLVDKLVGEVGSWFEDPYLHVGHDEISPRVYGAVKDTDDHPNHRAFDQILPAFEKRLLKVLDKYNKKFAAWDEVAWDNVPSYNKTHPKYDANAVSYNTMDIIPKDSMIAVWDQFFLNEDLYERIADAGFTNVVSSHNNYWYFDCSSSVKWCLQDFEKGDRDASGEYVMYPNHTWHNWTTVYNYDPRAGLSKKAASTIKGGFASLWSETIKRHNLDRFIFPRAGALAERLWSNIKKDDTTEPRLNRFRQSLINEYKIASADLTFLGREKTVYRTEWCDSNLNTPAQKTVEWGFPGQPVKSGNGSAMEGWGFMTVPNDYCKIASTYTTNDIVYTAPAASAYDF</sequence>
<dbReference type="PANTHER" id="PTHR22600">
    <property type="entry name" value="BETA-HEXOSAMINIDASE"/>
    <property type="match status" value="1"/>
</dbReference>
<feature type="signal peptide" evidence="9">
    <location>
        <begin position="1"/>
        <end position="18"/>
    </location>
</feature>
<evidence type="ECO:0000256" key="6">
    <source>
        <dbReference type="ARBA" id="ARBA00023180"/>
    </source>
</evidence>
<dbReference type="SUPFAM" id="SSF51445">
    <property type="entry name" value="(Trans)glycosidases"/>
    <property type="match status" value="1"/>
</dbReference>
<dbReference type="EMBL" id="QEAP01000015">
    <property type="protein sequence ID" value="TPX77754.1"/>
    <property type="molecule type" value="Genomic_DNA"/>
</dbReference>
<comment type="catalytic activity">
    <reaction evidence="1">
        <text>Hydrolysis of terminal non-reducing N-acetyl-D-hexosamine residues in N-acetyl-beta-D-hexosaminides.</text>
        <dbReference type="EC" id="3.2.1.52"/>
    </reaction>
</comment>
<comment type="caution">
    <text evidence="12">The sequence shown here is derived from an EMBL/GenBank/DDBJ whole genome shotgun (WGS) entry which is preliminary data.</text>
</comment>
<dbReference type="GO" id="GO:0004563">
    <property type="term" value="F:beta-N-acetylhexosaminidase activity"/>
    <property type="evidence" value="ECO:0007669"/>
    <property type="project" value="UniProtKB-EC"/>
</dbReference>
<dbReference type="InterPro" id="IPR025705">
    <property type="entry name" value="Beta_hexosaminidase_sua/sub"/>
</dbReference>
<evidence type="ECO:0000256" key="5">
    <source>
        <dbReference type="ARBA" id="ARBA00022801"/>
    </source>
</evidence>
<dbReference type="PANTHER" id="PTHR22600:SF26">
    <property type="entry name" value="BETA-N-ACETYLHEXOSAMINIDASE"/>
    <property type="match status" value="1"/>
</dbReference>
<dbReference type="AlphaFoldDB" id="A0A507FN76"/>
<evidence type="ECO:0000256" key="4">
    <source>
        <dbReference type="ARBA" id="ARBA00022729"/>
    </source>
</evidence>
<name>A0A507FN76_9FUNG</name>
<evidence type="ECO:0000256" key="8">
    <source>
        <dbReference type="PIRSR" id="PIRSR625705-1"/>
    </source>
</evidence>
<evidence type="ECO:0000256" key="3">
    <source>
        <dbReference type="ARBA" id="ARBA00012663"/>
    </source>
</evidence>
<dbReference type="GO" id="GO:0005975">
    <property type="term" value="P:carbohydrate metabolic process"/>
    <property type="evidence" value="ECO:0007669"/>
    <property type="project" value="InterPro"/>
</dbReference>
<keyword evidence="4 9" id="KW-0732">Signal</keyword>
<evidence type="ECO:0000313" key="12">
    <source>
        <dbReference type="EMBL" id="TPX77754.1"/>
    </source>
</evidence>
<evidence type="ECO:0000256" key="9">
    <source>
        <dbReference type="SAM" id="SignalP"/>
    </source>
</evidence>
<feature type="chain" id="PRO_5021450843" description="beta-N-acetylhexosaminidase" evidence="9">
    <location>
        <begin position="19"/>
        <end position="689"/>
    </location>
</feature>
<dbReference type="OrthoDB" id="428480at2759"/>
<dbReference type="Proteomes" id="UP000320333">
    <property type="component" value="Unassembled WGS sequence"/>
</dbReference>
<gene>
    <name evidence="12" type="primary">CCO985</name>
    <name evidence="12" type="ORF">CcCBS67573_g00985</name>
</gene>
<accession>A0A507FN76</accession>